<dbReference type="InterPro" id="IPR051713">
    <property type="entry name" value="T-cell_Activation_Regulation"/>
</dbReference>
<dbReference type="SUPFAM" id="SSF48726">
    <property type="entry name" value="Immunoglobulin"/>
    <property type="match status" value="1"/>
</dbReference>
<keyword evidence="10" id="KW-0393">Immunoglobulin domain</keyword>
<feature type="domain" description="Immunoglobulin" evidence="13">
    <location>
        <begin position="34"/>
        <end position="137"/>
    </location>
</feature>
<protein>
    <recommendedName>
        <fullName evidence="13">Immunoglobulin domain-containing protein</fullName>
    </recommendedName>
</protein>
<evidence type="ECO:0000313" key="14">
    <source>
        <dbReference type="EMBL" id="KAK9961729.1"/>
    </source>
</evidence>
<sequence length="286" mass="31706">MSLTLLCLYTHRYSLALVMTLVLVTASTDDSSPPTNITAVLGDTTTFRCHIQKLGSPVIRMYIQRVIKDSQEIFINGFDSSRKLDVHPEYQKRTKVNRTDLSMELTNVSISDEGLYKCVVFSDTMDKEMPKIHLKVTANYRVPTMEKKCSKHGDGAAGKSCQLSCSSVGGYPQSAVKWEGLNLSLINVIHNESSEDLYSKTWTINQTIMYNCDQPTNVSCAVEGAVSPAVSICEKEPFSIEVITAIVVVLVIVLLIILVLVWMKFCRGRSSTARSGDDEEVSVAFK</sequence>
<dbReference type="Gene3D" id="2.60.40.10">
    <property type="entry name" value="Immunoglobulins"/>
    <property type="match status" value="2"/>
</dbReference>
<dbReference type="GO" id="GO:0042130">
    <property type="term" value="P:negative regulation of T cell proliferation"/>
    <property type="evidence" value="ECO:0007669"/>
    <property type="project" value="TreeGrafter"/>
</dbReference>
<dbReference type="InterPro" id="IPR013783">
    <property type="entry name" value="Ig-like_fold"/>
</dbReference>
<dbReference type="GO" id="GO:0009897">
    <property type="term" value="C:external side of plasma membrane"/>
    <property type="evidence" value="ECO:0007669"/>
    <property type="project" value="TreeGrafter"/>
</dbReference>
<evidence type="ECO:0000256" key="9">
    <source>
        <dbReference type="ARBA" id="ARBA00023180"/>
    </source>
</evidence>
<dbReference type="PANTHER" id="PTHR25466">
    <property type="entry name" value="T-LYMPHOCYTE ACTIVATION ANTIGEN"/>
    <property type="match status" value="1"/>
</dbReference>
<dbReference type="GO" id="GO:0042102">
    <property type="term" value="P:positive regulation of T cell proliferation"/>
    <property type="evidence" value="ECO:0007669"/>
    <property type="project" value="TreeGrafter"/>
</dbReference>
<dbReference type="AlphaFoldDB" id="A0AAW1ZN24"/>
<evidence type="ECO:0000256" key="11">
    <source>
        <dbReference type="SAM" id="Phobius"/>
    </source>
</evidence>
<name>A0AAW1ZN24_CULAL</name>
<evidence type="ECO:0000256" key="12">
    <source>
        <dbReference type="SAM" id="SignalP"/>
    </source>
</evidence>
<evidence type="ECO:0000256" key="5">
    <source>
        <dbReference type="ARBA" id="ARBA00022989"/>
    </source>
</evidence>
<comment type="subcellular location">
    <subcellularLocation>
        <location evidence="1">Cell membrane</location>
        <topology evidence="1">Single-pass type I membrane protein</topology>
    </subcellularLocation>
</comment>
<keyword evidence="6 11" id="KW-0472">Membrane</keyword>
<dbReference type="GO" id="GO:0007166">
    <property type="term" value="P:cell surface receptor signaling pathway"/>
    <property type="evidence" value="ECO:0007669"/>
    <property type="project" value="TreeGrafter"/>
</dbReference>
<dbReference type="EMBL" id="JAWDJR010000015">
    <property type="protein sequence ID" value="KAK9961729.1"/>
    <property type="molecule type" value="Genomic_DNA"/>
</dbReference>
<dbReference type="InterPro" id="IPR003599">
    <property type="entry name" value="Ig_sub"/>
</dbReference>
<dbReference type="Pfam" id="PF07686">
    <property type="entry name" value="V-set"/>
    <property type="match status" value="1"/>
</dbReference>
<feature type="transmembrane region" description="Helical" evidence="11">
    <location>
        <begin position="242"/>
        <end position="263"/>
    </location>
</feature>
<dbReference type="Proteomes" id="UP001479290">
    <property type="component" value="Unassembled WGS sequence"/>
</dbReference>
<feature type="chain" id="PRO_5043710687" description="Immunoglobulin domain-containing protein" evidence="12">
    <location>
        <begin position="27"/>
        <end position="286"/>
    </location>
</feature>
<evidence type="ECO:0000259" key="13">
    <source>
        <dbReference type="SMART" id="SM00409"/>
    </source>
</evidence>
<keyword evidence="2" id="KW-1003">Cell membrane</keyword>
<dbReference type="InterPro" id="IPR013106">
    <property type="entry name" value="Ig_V-set"/>
</dbReference>
<dbReference type="GO" id="GO:0031295">
    <property type="term" value="P:T cell costimulation"/>
    <property type="evidence" value="ECO:0007669"/>
    <property type="project" value="TreeGrafter"/>
</dbReference>
<proteinExistence type="predicted"/>
<dbReference type="PANTHER" id="PTHR25466:SF2">
    <property type="entry name" value="T-LYMPHOCYTE ACTIVATION ANTIGEN CD86"/>
    <property type="match status" value="1"/>
</dbReference>
<dbReference type="GO" id="GO:0071222">
    <property type="term" value="P:cellular response to lipopolysaccharide"/>
    <property type="evidence" value="ECO:0007669"/>
    <property type="project" value="TreeGrafter"/>
</dbReference>
<keyword evidence="7" id="KW-1015">Disulfide bond</keyword>
<reference evidence="14 15" key="1">
    <citation type="submission" date="2024-05" db="EMBL/GenBank/DDBJ databases">
        <title>A high-quality chromosomal-level genome assembly of Topmouth culter (Culter alburnus).</title>
        <authorList>
            <person name="Zhao H."/>
        </authorList>
    </citation>
    <scope>NUCLEOTIDE SEQUENCE [LARGE SCALE GENOMIC DNA]</scope>
    <source>
        <strain evidence="14">CATC2023</strain>
        <tissue evidence="14">Muscle</tissue>
    </source>
</reference>
<evidence type="ECO:0000256" key="4">
    <source>
        <dbReference type="ARBA" id="ARBA00022729"/>
    </source>
</evidence>
<keyword evidence="15" id="KW-1185">Reference proteome</keyword>
<evidence type="ECO:0000256" key="6">
    <source>
        <dbReference type="ARBA" id="ARBA00023136"/>
    </source>
</evidence>
<keyword evidence="3 11" id="KW-0812">Transmembrane</keyword>
<evidence type="ECO:0000256" key="3">
    <source>
        <dbReference type="ARBA" id="ARBA00022692"/>
    </source>
</evidence>
<evidence type="ECO:0000256" key="1">
    <source>
        <dbReference type="ARBA" id="ARBA00004251"/>
    </source>
</evidence>
<feature type="signal peptide" evidence="12">
    <location>
        <begin position="1"/>
        <end position="26"/>
    </location>
</feature>
<comment type="caution">
    <text evidence="14">The sequence shown here is derived from an EMBL/GenBank/DDBJ whole genome shotgun (WGS) entry which is preliminary data.</text>
</comment>
<keyword evidence="5 11" id="KW-1133">Transmembrane helix</keyword>
<gene>
    <name evidence="14" type="ORF">ABG768_007129</name>
</gene>
<accession>A0AAW1ZN24</accession>
<evidence type="ECO:0000256" key="10">
    <source>
        <dbReference type="ARBA" id="ARBA00023319"/>
    </source>
</evidence>
<organism evidence="14 15">
    <name type="scientific">Culter alburnus</name>
    <name type="common">Topmouth culter</name>
    <dbReference type="NCBI Taxonomy" id="194366"/>
    <lineage>
        <taxon>Eukaryota</taxon>
        <taxon>Metazoa</taxon>
        <taxon>Chordata</taxon>
        <taxon>Craniata</taxon>
        <taxon>Vertebrata</taxon>
        <taxon>Euteleostomi</taxon>
        <taxon>Actinopterygii</taxon>
        <taxon>Neopterygii</taxon>
        <taxon>Teleostei</taxon>
        <taxon>Ostariophysi</taxon>
        <taxon>Cypriniformes</taxon>
        <taxon>Xenocyprididae</taxon>
        <taxon>Xenocypridinae</taxon>
        <taxon>Culter</taxon>
    </lineage>
</organism>
<keyword evidence="9" id="KW-0325">Glycoprotein</keyword>
<keyword evidence="4 12" id="KW-0732">Signal</keyword>
<dbReference type="InterPro" id="IPR036179">
    <property type="entry name" value="Ig-like_dom_sf"/>
</dbReference>
<evidence type="ECO:0000256" key="7">
    <source>
        <dbReference type="ARBA" id="ARBA00023157"/>
    </source>
</evidence>
<evidence type="ECO:0000313" key="15">
    <source>
        <dbReference type="Proteomes" id="UP001479290"/>
    </source>
</evidence>
<dbReference type="GO" id="GO:0006955">
    <property type="term" value="P:immune response"/>
    <property type="evidence" value="ECO:0007669"/>
    <property type="project" value="TreeGrafter"/>
</dbReference>
<evidence type="ECO:0000256" key="2">
    <source>
        <dbReference type="ARBA" id="ARBA00022475"/>
    </source>
</evidence>
<evidence type="ECO:0000256" key="8">
    <source>
        <dbReference type="ARBA" id="ARBA00023170"/>
    </source>
</evidence>
<dbReference type="SMART" id="SM00409">
    <property type="entry name" value="IG"/>
    <property type="match status" value="1"/>
</dbReference>
<keyword evidence="8" id="KW-0675">Receptor</keyword>